<comment type="caution">
    <text evidence="2">The sequence shown here is derived from an EMBL/GenBank/DDBJ whole genome shotgun (WGS) entry which is preliminary data.</text>
</comment>
<reference evidence="2 3" key="1">
    <citation type="journal article" date="2021" name="Comput. Struct. Biotechnol. J.">
        <title>De novo genome assembly of the potent medicinal plant Rehmannia glutinosa using nanopore technology.</title>
        <authorList>
            <person name="Ma L."/>
            <person name="Dong C."/>
            <person name="Song C."/>
            <person name="Wang X."/>
            <person name="Zheng X."/>
            <person name="Niu Y."/>
            <person name="Chen S."/>
            <person name="Feng W."/>
        </authorList>
    </citation>
    <scope>NUCLEOTIDE SEQUENCE [LARGE SCALE GENOMIC DNA]</scope>
    <source>
        <strain evidence="2">DH-2019</strain>
    </source>
</reference>
<dbReference type="Proteomes" id="UP001318860">
    <property type="component" value="Unassembled WGS sequence"/>
</dbReference>
<dbReference type="InterPro" id="IPR023093">
    <property type="entry name" value="ScpA-like_C"/>
</dbReference>
<dbReference type="PANTHER" id="PTHR12585:SF73">
    <property type="entry name" value="SISTER CHROMATID COHESION 1 PROTEIN 2"/>
    <property type="match status" value="1"/>
</dbReference>
<name>A0ABR0X6J5_REHGL</name>
<gene>
    <name evidence="2" type="ORF">DH2020_009521</name>
</gene>
<sequence length="529" mass="59296">MDQDLFVGSSSNMNISLSSHEVLRGASFSLEDRLDPIVLDEAEEVQMHNKQSNEDQRTNFPVPSLEIVRGTGFCLEDRLDPMMLGEAEKEQLNDRPFNDNITSNFGGPVQELEFDSVAKPSPQGSESVASLGILHKNGFSFEQSPNFKMLNEAEKGQGHDEPSDKEHRVEEEHVEHLRTQLNFQEDEPRDFTGSVDNAQPVGAKKLKVLEVITPDSVKCPRPDPAGVGTPEVVTVRTPAPKERAKILKKRKALFDFTTTVPNKVFKSWLEEDPSDLKRERREVPQTLLHAWRARKLMHVPQSFFEPSIPGISIDLECKKSDAASIKLVGQDGLHSPVTHVVCEQIAEIGSPVTQRSPDIAPGTPVTHLNSLRLHEAGAAVADSDMLEPTTSVESVENSPSSSEALELDVAFREVHTLQEQGMIETLSQSLADIVYYIKDNFDEFYLFLSRMIGSYLGRKFLDKKRRNKEQVLNLSHLLAGKTKKESARLFYEILVLKTMDCIDVQQENAYDDIFVCETSKLKQASESRI</sequence>
<evidence type="ECO:0000313" key="2">
    <source>
        <dbReference type="EMBL" id="KAK6155273.1"/>
    </source>
</evidence>
<dbReference type="PANTHER" id="PTHR12585">
    <property type="entry name" value="SCC1 / RAD21 FAMILY MEMBER"/>
    <property type="match status" value="1"/>
</dbReference>
<dbReference type="CDD" id="cd21793">
    <property type="entry name" value="Rad21_Rec8_M_AtSYN1-like"/>
    <property type="match status" value="1"/>
</dbReference>
<dbReference type="InterPro" id="IPR036390">
    <property type="entry name" value="WH_DNA-bd_sf"/>
</dbReference>
<keyword evidence="3" id="KW-1185">Reference proteome</keyword>
<dbReference type="SUPFAM" id="SSF46785">
    <property type="entry name" value="Winged helix' DNA-binding domain"/>
    <property type="match status" value="1"/>
</dbReference>
<dbReference type="InterPro" id="IPR006909">
    <property type="entry name" value="Rad21/Rec8_C_eu"/>
</dbReference>
<dbReference type="Gene3D" id="1.10.10.580">
    <property type="entry name" value="Structural maintenance of chromosome 1. Chain E"/>
    <property type="match status" value="1"/>
</dbReference>
<dbReference type="Pfam" id="PF04824">
    <property type="entry name" value="Rad21_Rec8"/>
    <property type="match status" value="1"/>
</dbReference>
<evidence type="ECO:0000259" key="1">
    <source>
        <dbReference type="Pfam" id="PF04824"/>
    </source>
</evidence>
<dbReference type="InterPro" id="IPR039781">
    <property type="entry name" value="Rad21/Rec8-like"/>
</dbReference>
<proteinExistence type="predicted"/>
<accession>A0ABR0X6J5</accession>
<organism evidence="2 3">
    <name type="scientific">Rehmannia glutinosa</name>
    <name type="common">Chinese foxglove</name>
    <dbReference type="NCBI Taxonomy" id="99300"/>
    <lineage>
        <taxon>Eukaryota</taxon>
        <taxon>Viridiplantae</taxon>
        <taxon>Streptophyta</taxon>
        <taxon>Embryophyta</taxon>
        <taxon>Tracheophyta</taxon>
        <taxon>Spermatophyta</taxon>
        <taxon>Magnoliopsida</taxon>
        <taxon>eudicotyledons</taxon>
        <taxon>Gunneridae</taxon>
        <taxon>Pentapetalae</taxon>
        <taxon>asterids</taxon>
        <taxon>lamiids</taxon>
        <taxon>Lamiales</taxon>
        <taxon>Orobanchaceae</taxon>
        <taxon>Rehmannieae</taxon>
        <taxon>Rehmannia</taxon>
    </lineage>
</organism>
<protein>
    <recommendedName>
        <fullName evidence="1">Rad21/Rec8-like protein C-terminal eukaryotic domain-containing protein</fullName>
    </recommendedName>
</protein>
<evidence type="ECO:0000313" key="3">
    <source>
        <dbReference type="Proteomes" id="UP001318860"/>
    </source>
</evidence>
<feature type="domain" description="Rad21/Rec8-like protein C-terminal eukaryotic" evidence="1">
    <location>
        <begin position="468"/>
        <end position="515"/>
    </location>
</feature>
<dbReference type="EMBL" id="JABTTQ020000005">
    <property type="protein sequence ID" value="KAK6155273.1"/>
    <property type="molecule type" value="Genomic_DNA"/>
</dbReference>